<feature type="compositionally biased region" description="Polar residues" evidence="8">
    <location>
        <begin position="1"/>
        <end position="19"/>
    </location>
</feature>
<comment type="cofactor">
    <cofactor evidence="1">
        <name>FAD</name>
        <dbReference type="ChEBI" id="CHEBI:57692"/>
    </cofactor>
</comment>
<dbReference type="SUPFAM" id="SSF51905">
    <property type="entry name" value="FAD/NAD(P)-binding domain"/>
    <property type="match status" value="2"/>
</dbReference>
<evidence type="ECO:0000256" key="2">
    <source>
        <dbReference type="ARBA" id="ARBA00010139"/>
    </source>
</evidence>
<dbReference type="InterPro" id="IPR022742">
    <property type="entry name" value="Hydrolase_4"/>
</dbReference>
<dbReference type="RefSeq" id="WP_188335832.1">
    <property type="nucleotide sequence ID" value="NZ_CP061281.1"/>
</dbReference>
<keyword evidence="11" id="KW-1185">Reference proteome</keyword>
<evidence type="ECO:0000313" key="11">
    <source>
        <dbReference type="Proteomes" id="UP000516428"/>
    </source>
</evidence>
<protein>
    <submittedName>
        <fullName evidence="10">Alpha/beta hydrolase</fullName>
    </submittedName>
</protein>
<dbReference type="Gene3D" id="3.40.50.1820">
    <property type="entry name" value="alpha/beta hydrolase"/>
    <property type="match status" value="1"/>
</dbReference>
<sequence>MSLTPLSPAQGTDAAQQGTPAAPTEHVNVVIVGAGLSGVGAAHRIQTARPGATYTVLEAREDLGGTWDLFRYPGVRSDSDMYTLGYPFRPWREGKSLADGASILSYIRETAEAFGIDRRIRYSSKVVGADFSTRTSRWTLTVEDPRDGTRTTLSCDFLYSCGGYYDYEHPHAPVFEGAGDFRGEIVHPQFWPEDLDHGGKRVVVVGSGATAVTLVPSLLEDTTGRQDGRSGKAAAHVTMLQRSPTWIGSVPQRDKLADRARSVLPEGLAHRAVRAKNIAFSTAFYQYCRRRPGSARKILGRLATKGVGDAGLVAEHFTPAYDPWDQRLCAVPDGDLFKAVRAGTARVVTDHIDRFVPEGVRLRSGEVLPADIVVTATGLRLLPFGGIRPRVDGKEADLSERFIWQGAMISGIPNFAVCVGYTNASWTLRADLTHRLVCKVLTWMDREGHPAVAPRPDHALTPRPLLDLASGYIQRAAGSFPHQGDRSPWRMRQNYVLDALTTLRTDLARSLKPVTAPNPAADGAADWQPDLLGEDYAQRVIDLGPDPDGEGDARAVLVRRSVRPDEPVTGAVLYVHGFSDYFFQTELADFFAARGLAFYGLDLRKCGRARRPGQTAHYVSDLALYDAELDEALELIAEEHPDLPVVLAAHSTGGLVAPLYLDRRRRAGRPTAVSGLVLNSPWFDLQGKPFMRGPVTWALRALARVRPFQALNLPGGVYGRTLHTSGTGEWEYDVDLKPLDGFPVTIGWLNAVRRGHAALHQGIDVGVPSLVLRSDKTHYSLRYSERSDRADTVLDVRQIARWTAAGLGGDTADVPVTDARHDVFLSLPGVRRSAYEHLDTWLRLHHHAPTPD</sequence>
<comment type="similarity">
    <text evidence="2">Belongs to the FAD-binding monooxygenase family.</text>
</comment>
<dbReference type="SUPFAM" id="SSF53474">
    <property type="entry name" value="alpha/beta-Hydrolases"/>
    <property type="match status" value="1"/>
</dbReference>
<dbReference type="Gene3D" id="3.50.50.60">
    <property type="entry name" value="FAD/NAD(P)-binding domain"/>
    <property type="match status" value="2"/>
</dbReference>
<dbReference type="KEGG" id="sxn:IAG42_05210"/>
<dbReference type="InterPro" id="IPR051820">
    <property type="entry name" value="FAD-binding_MO"/>
</dbReference>
<dbReference type="Pfam" id="PF12146">
    <property type="entry name" value="Hydrolase_4"/>
    <property type="match status" value="1"/>
</dbReference>
<keyword evidence="4" id="KW-0274">FAD</keyword>
<keyword evidence="3" id="KW-0285">Flavoprotein</keyword>
<dbReference type="InterPro" id="IPR029058">
    <property type="entry name" value="AB_hydrolase_fold"/>
</dbReference>
<dbReference type="PANTHER" id="PTHR43872:SF1">
    <property type="entry name" value="MONOOXYGENASE, PUTATIVE (AFU_ORTHOLOGUE AFUA_8G02570)-RELATED"/>
    <property type="match status" value="1"/>
</dbReference>
<dbReference type="EMBL" id="CP061281">
    <property type="protein sequence ID" value="QNS03078.1"/>
    <property type="molecule type" value="Genomic_DNA"/>
</dbReference>
<name>A0A7H1B2X3_9ACTN</name>
<evidence type="ECO:0000256" key="1">
    <source>
        <dbReference type="ARBA" id="ARBA00001974"/>
    </source>
</evidence>
<feature type="domain" description="Serine aminopeptidase S33" evidence="9">
    <location>
        <begin position="568"/>
        <end position="707"/>
    </location>
</feature>
<reference evidence="10 11" key="1">
    <citation type="submission" date="2020-09" db="EMBL/GenBank/DDBJ databases">
        <title>A novel species.</title>
        <authorList>
            <person name="Gao J."/>
        </authorList>
    </citation>
    <scope>NUCLEOTIDE SEQUENCE [LARGE SCALE GENOMIC DNA]</scope>
    <source>
        <strain evidence="10 11">CRXT-Y-14</strain>
    </source>
</reference>
<dbReference type="PANTHER" id="PTHR43872">
    <property type="entry name" value="MONOOXYGENASE, PUTATIVE (AFU_ORTHOLOGUE AFUA_8G02570)-RELATED"/>
    <property type="match status" value="1"/>
</dbReference>
<proteinExistence type="inferred from homology"/>
<keyword evidence="6" id="KW-0560">Oxidoreductase</keyword>
<evidence type="ECO:0000256" key="6">
    <source>
        <dbReference type="ARBA" id="ARBA00023002"/>
    </source>
</evidence>
<evidence type="ECO:0000259" key="9">
    <source>
        <dbReference type="Pfam" id="PF12146"/>
    </source>
</evidence>
<dbReference type="GO" id="GO:0016787">
    <property type="term" value="F:hydrolase activity"/>
    <property type="evidence" value="ECO:0007669"/>
    <property type="project" value="UniProtKB-KW"/>
</dbReference>
<dbReference type="GO" id="GO:0004497">
    <property type="term" value="F:monooxygenase activity"/>
    <property type="evidence" value="ECO:0007669"/>
    <property type="project" value="UniProtKB-KW"/>
</dbReference>
<dbReference type="FunFam" id="3.50.50.60:FF:000228">
    <property type="entry name" value="FAD-containing monooxygenase EthA"/>
    <property type="match status" value="1"/>
</dbReference>
<dbReference type="AlphaFoldDB" id="A0A7H1B2X3"/>
<evidence type="ECO:0000256" key="4">
    <source>
        <dbReference type="ARBA" id="ARBA00022827"/>
    </source>
</evidence>
<evidence type="ECO:0000256" key="8">
    <source>
        <dbReference type="SAM" id="MobiDB-lite"/>
    </source>
</evidence>
<keyword evidence="5" id="KW-0521">NADP</keyword>
<keyword evidence="7" id="KW-0503">Monooxygenase</keyword>
<evidence type="ECO:0000256" key="7">
    <source>
        <dbReference type="ARBA" id="ARBA00023033"/>
    </source>
</evidence>
<gene>
    <name evidence="10" type="ORF">IAG42_05210</name>
</gene>
<dbReference type="InterPro" id="IPR036188">
    <property type="entry name" value="FAD/NAD-bd_sf"/>
</dbReference>
<evidence type="ECO:0000313" key="10">
    <source>
        <dbReference type="EMBL" id="QNS03078.1"/>
    </source>
</evidence>
<evidence type="ECO:0000256" key="3">
    <source>
        <dbReference type="ARBA" id="ARBA00022630"/>
    </source>
</evidence>
<accession>A0A7H1B2X3</accession>
<dbReference type="Pfam" id="PF13450">
    <property type="entry name" value="NAD_binding_8"/>
    <property type="match status" value="1"/>
</dbReference>
<evidence type="ECO:0000256" key="5">
    <source>
        <dbReference type="ARBA" id="ARBA00022857"/>
    </source>
</evidence>
<keyword evidence="10" id="KW-0378">Hydrolase</keyword>
<feature type="region of interest" description="Disordered" evidence="8">
    <location>
        <begin position="1"/>
        <end position="22"/>
    </location>
</feature>
<dbReference type="Proteomes" id="UP000516428">
    <property type="component" value="Chromosome"/>
</dbReference>
<organism evidence="10 11">
    <name type="scientific">Streptomyces xanthii</name>
    <dbReference type="NCBI Taxonomy" id="2768069"/>
    <lineage>
        <taxon>Bacteria</taxon>
        <taxon>Bacillati</taxon>
        <taxon>Actinomycetota</taxon>
        <taxon>Actinomycetes</taxon>
        <taxon>Kitasatosporales</taxon>
        <taxon>Streptomycetaceae</taxon>
        <taxon>Streptomyces</taxon>
    </lineage>
</organism>